<proteinExistence type="inferred from homology"/>
<comment type="similarity">
    <text evidence="2">Belongs to the UPL family. K-HECT subfamily.</text>
</comment>
<evidence type="ECO:0000313" key="10">
    <source>
        <dbReference type="Proteomes" id="UP000568158"/>
    </source>
</evidence>
<dbReference type="InterPro" id="IPR045322">
    <property type="entry name" value="HECTD1/TRIP12-like"/>
</dbReference>
<evidence type="ECO:0000256" key="6">
    <source>
        <dbReference type="PROSITE-ProRule" id="PRU00104"/>
    </source>
</evidence>
<feature type="compositionally biased region" description="Low complexity" evidence="7">
    <location>
        <begin position="117"/>
        <end position="132"/>
    </location>
</feature>
<feature type="active site" description="Glycyl thioester intermediate" evidence="6">
    <location>
        <position position="1643"/>
    </location>
</feature>
<dbReference type="InterPro" id="IPR016024">
    <property type="entry name" value="ARM-type_fold"/>
</dbReference>
<accession>A0A8H6EZF5</accession>
<feature type="region of interest" description="Disordered" evidence="7">
    <location>
        <begin position="796"/>
        <end position="842"/>
    </location>
</feature>
<dbReference type="SUPFAM" id="SSF48371">
    <property type="entry name" value="ARM repeat"/>
    <property type="match status" value="1"/>
</dbReference>
<evidence type="ECO:0000256" key="3">
    <source>
        <dbReference type="ARBA" id="ARBA00012485"/>
    </source>
</evidence>
<dbReference type="SUPFAM" id="SSF56204">
    <property type="entry name" value="Hect, E3 ligase catalytic domain"/>
    <property type="match status" value="1"/>
</dbReference>
<dbReference type="Gene3D" id="3.30.2160.10">
    <property type="entry name" value="Hect, E3 ligase catalytic domain"/>
    <property type="match status" value="1"/>
</dbReference>
<name>A0A8H6EZF5_DEKBR</name>
<dbReference type="Gene3D" id="3.90.1750.10">
    <property type="entry name" value="Hect, E3 ligase catalytic domains"/>
    <property type="match status" value="1"/>
</dbReference>
<feature type="compositionally biased region" description="Low complexity" evidence="7">
    <location>
        <begin position="165"/>
        <end position="186"/>
    </location>
</feature>
<organism evidence="9 10">
    <name type="scientific">Dekkera bruxellensis</name>
    <name type="common">Brettanomyces custersii</name>
    <dbReference type="NCBI Taxonomy" id="5007"/>
    <lineage>
        <taxon>Eukaryota</taxon>
        <taxon>Fungi</taxon>
        <taxon>Dikarya</taxon>
        <taxon>Ascomycota</taxon>
        <taxon>Saccharomycotina</taxon>
        <taxon>Pichiomycetes</taxon>
        <taxon>Pichiales</taxon>
        <taxon>Pichiaceae</taxon>
        <taxon>Brettanomyces</taxon>
    </lineage>
</organism>
<feature type="compositionally biased region" description="Acidic residues" evidence="7">
    <location>
        <begin position="41"/>
        <end position="51"/>
    </location>
</feature>
<dbReference type="InterPro" id="IPR057948">
    <property type="entry name" value="TPR_TRIP12_N"/>
</dbReference>
<dbReference type="SMART" id="SM00119">
    <property type="entry name" value="HECTc"/>
    <property type="match status" value="1"/>
</dbReference>
<dbReference type="GO" id="GO:0043161">
    <property type="term" value="P:proteasome-mediated ubiquitin-dependent protein catabolic process"/>
    <property type="evidence" value="ECO:0007669"/>
    <property type="project" value="TreeGrafter"/>
</dbReference>
<dbReference type="Gene3D" id="3.30.2410.10">
    <property type="entry name" value="Hect, E3 ligase catalytic domain"/>
    <property type="match status" value="1"/>
</dbReference>
<evidence type="ECO:0000259" key="8">
    <source>
        <dbReference type="PROSITE" id="PS50237"/>
    </source>
</evidence>
<dbReference type="Pfam" id="PF25579">
    <property type="entry name" value="TPR_TRIP12_N"/>
    <property type="match status" value="1"/>
</dbReference>
<dbReference type="GO" id="GO:0016607">
    <property type="term" value="C:nuclear speck"/>
    <property type="evidence" value="ECO:0007669"/>
    <property type="project" value="TreeGrafter"/>
</dbReference>
<comment type="catalytic activity">
    <reaction evidence="1">
        <text>S-ubiquitinyl-[E2 ubiquitin-conjugating enzyme]-L-cysteine + [acceptor protein]-L-lysine = [E2 ubiquitin-conjugating enzyme]-L-cysteine + N(6)-ubiquitinyl-[acceptor protein]-L-lysine.</text>
        <dbReference type="EC" id="2.3.2.26"/>
    </reaction>
</comment>
<sequence>MKQKQSLSKVRSSNSKVSFSNIRKQASRDIPNSNGGSDADMLSEGEDDEEIEHLSGRKTRCGIKRSVTSSVRGNMEDKEENEEDAALRWLTGSYRRSSQAHKDYERYCEKQRDEGGVNRNSNSNGVQVQQRNVSDDMDDDYVSNDSNNDDDDDDDNDNDGHGHNNYESSRNEGSSSHGDSSYYPSRHAVNSSNAGYSENFWRAQRDSVANSDSTDARSDSDANARSFRNALGRFLSGTGFEEILADGSEIQAMIDQLRTETDPYIVQETLNQLSGKLLMMNGLVAERGLPVTSLTTELVSILNDPKYQELLQIQLVSCRCLYNILEVSPEAVHTMVECNVIEALSSRLAVIDYIDLAEQALQTLEMISRDAGDEIMERSNISSYLTYLDFFTIHSQRKALSLLVNSCDHIPKSKLAEIRDILPTVERVATEYTDSSCVESAWLAISKIIRNFEKTPEVLSELINLSLLKGMVSIFPSCLGNHHSSNRIVSFGACIKLLGSLTLMCHSSPDLSLTLMQSCHLGQIIKQSLLNFEKTDVDGSNSSSTVNINALSTKFEKDDDNSADSSGKSGTVSIEALMSTPKELLLSVLKLVASTIPFVRREGLDEKFDVGNYLGMRRAQEEEISNKKRMELLSDSKYVEIYSKYVGEVFPILINIYSATVDYRIRRLSLVCILRSCASLDQNSIGTIVYDSNISTILASIITQGKNSLLRYDSSVSSLDRIRPCILIYGAFLIAHVLVTRSPELFLRDFDREGMLSHTQRLLSVLDQDENVINQSSKINIANEGYTFSQMSVDDEEGARNISGSNDDTHEHTNEDDVYDEDEMPETDSEISDGSEVHESETPRSIFSSFRHLNEYEDDGAALIPIGKVLYSLDQLCHEVSQDYQTLLASHGTSRSKHMKELKEIGILLSNKGQVNYSEKQWMNLWTRFAYCISTDNDAEAISSFELTSSGIIDVLLKTLLSEDLKSFCVMSFQNIFCSRSSILGSEEKLPLTILVRKLEEALERTESFCIVTSGTSLRSDTRASSMAKQLRIKLVSSDETLDESERKILLMIHAIATFKSIDLFMQSRLNRIKSILRVFSPSNERAARATPNESYHIEFLINGEVVPPGTTVYGAIYRSLQKNPHEIVSPRLIWTALPHVVNFRKVLGSTNEPDDELYPVDSNAGYITSTNSGVSDLSSLGDPVTIEVLHLLKVLHRINGRTTNPGASDALFLNYKLTAKLNRQLEEPLIVASGTLPDWSIDITRNFPFVFPLETRVFFLQSTSFGYSRLIDLWQSRNKQQGDNDSALNARNVVQLGRPVRHKFRLSRKKLFQGAIKVLDGYASAPGLLEIEYFDEAGTGMGPTLEFYANVSKEFCKKELYLWRDTDGSNSLYVNYRTGLFPRPMDRKARIYQKSLHHFSILGKFIARALLDNRIVDFAFNPLFFELSKFPELPGETKLLDILKGVDPELFKSLSFLISYLDDNVKKEANLTDLSLSYVLPGYNDIQLVENGANVQVTEVNLEAYVNDVVQATVGKGVWEQIQAFKKGFSTVFPYSSMAIFSSDELTKLLGSADEDWSLETLLGVVKADHGYTVESPSFQNLLEVLSSFDKNDRRKFLQFLTGSPKLPIGGFKALHPEFTVVRKPAEGKLKPDNYLPSVMTCANYLKLPEYSSKDVLRQRLIKAMNEGANTFLLS</sequence>
<keyword evidence="4" id="KW-0808">Transferase</keyword>
<dbReference type="InterPro" id="IPR035983">
    <property type="entry name" value="Hect_E3_ubiquitin_ligase"/>
</dbReference>
<comment type="caution">
    <text evidence="9">The sequence shown here is derived from an EMBL/GenBank/DDBJ whole genome shotgun (WGS) entry which is preliminary data.</text>
</comment>
<dbReference type="EC" id="2.3.2.26" evidence="3"/>
<evidence type="ECO:0000313" key="9">
    <source>
        <dbReference type="EMBL" id="KAF6015757.1"/>
    </source>
</evidence>
<dbReference type="PANTHER" id="PTHR45670">
    <property type="entry name" value="E3 UBIQUITIN-PROTEIN LIGASE TRIP12"/>
    <property type="match status" value="1"/>
</dbReference>
<evidence type="ECO:0000256" key="4">
    <source>
        <dbReference type="ARBA" id="ARBA00022679"/>
    </source>
</evidence>
<feature type="domain" description="HECT" evidence="8">
    <location>
        <begin position="1343"/>
        <end position="1676"/>
    </location>
</feature>
<gene>
    <name evidence="9" type="ORF">HII12_000920</name>
</gene>
<evidence type="ECO:0000256" key="5">
    <source>
        <dbReference type="ARBA" id="ARBA00022786"/>
    </source>
</evidence>
<dbReference type="InterPro" id="IPR011989">
    <property type="entry name" value="ARM-like"/>
</dbReference>
<feature type="region of interest" description="Disordered" evidence="7">
    <location>
        <begin position="1"/>
        <end position="189"/>
    </location>
</feature>
<dbReference type="PANTHER" id="PTHR45670:SF1">
    <property type="entry name" value="E3 UBIQUITIN-PROTEIN LIGASE HECTD1"/>
    <property type="match status" value="1"/>
</dbReference>
<dbReference type="InterPro" id="IPR000569">
    <property type="entry name" value="HECT_dom"/>
</dbReference>
<feature type="compositionally biased region" description="Acidic residues" evidence="7">
    <location>
        <begin position="816"/>
        <end position="833"/>
    </location>
</feature>
<evidence type="ECO:0000256" key="2">
    <source>
        <dbReference type="ARBA" id="ARBA00006331"/>
    </source>
</evidence>
<dbReference type="GO" id="GO:0061630">
    <property type="term" value="F:ubiquitin protein ligase activity"/>
    <property type="evidence" value="ECO:0007669"/>
    <property type="project" value="UniProtKB-EC"/>
</dbReference>
<feature type="compositionally biased region" description="Polar residues" evidence="7">
    <location>
        <begin position="1"/>
        <end position="36"/>
    </location>
</feature>
<dbReference type="PROSITE" id="PS50237">
    <property type="entry name" value="HECT"/>
    <property type="match status" value="1"/>
</dbReference>
<feature type="compositionally biased region" description="Acidic residues" evidence="7">
    <location>
        <begin position="135"/>
        <end position="157"/>
    </location>
</feature>
<reference evidence="9 10" key="1">
    <citation type="journal article" date="2020" name="Appl. Microbiol. Biotechnol.">
        <title>Targeted gene deletion in Brettanomyces bruxellensis with an expression-free CRISPR-Cas9 system.</title>
        <authorList>
            <person name="Varela C."/>
            <person name="Bartel C."/>
            <person name="Onetto C."/>
            <person name="Borneman A."/>
        </authorList>
    </citation>
    <scope>NUCLEOTIDE SEQUENCE [LARGE SCALE GENOMIC DNA]</scope>
    <source>
        <strain evidence="9 10">AWRI1613</strain>
    </source>
</reference>
<evidence type="ECO:0000256" key="1">
    <source>
        <dbReference type="ARBA" id="ARBA00000885"/>
    </source>
</evidence>
<dbReference type="Gene3D" id="1.25.10.10">
    <property type="entry name" value="Leucine-rich Repeat Variant"/>
    <property type="match status" value="1"/>
</dbReference>
<dbReference type="Pfam" id="PF00632">
    <property type="entry name" value="HECT"/>
    <property type="match status" value="1"/>
</dbReference>
<keyword evidence="5 6" id="KW-0833">Ubl conjugation pathway</keyword>
<dbReference type="GO" id="GO:0000209">
    <property type="term" value="P:protein polyubiquitination"/>
    <property type="evidence" value="ECO:0007669"/>
    <property type="project" value="TreeGrafter"/>
</dbReference>
<protein>
    <recommendedName>
        <fullName evidence="3">HECT-type E3 ubiquitin transferase</fullName>
        <ecNumber evidence="3">2.3.2.26</ecNumber>
    </recommendedName>
</protein>
<feature type="compositionally biased region" description="Basic and acidic residues" evidence="7">
    <location>
        <begin position="100"/>
        <end position="116"/>
    </location>
</feature>
<evidence type="ECO:0000256" key="7">
    <source>
        <dbReference type="SAM" id="MobiDB-lite"/>
    </source>
</evidence>
<dbReference type="EMBL" id="JABCYN010000009">
    <property type="protein sequence ID" value="KAF6015757.1"/>
    <property type="molecule type" value="Genomic_DNA"/>
</dbReference>
<dbReference type="Proteomes" id="UP000568158">
    <property type="component" value="Unassembled WGS sequence"/>
</dbReference>